<dbReference type="InterPro" id="IPR050638">
    <property type="entry name" value="AA-Vitamin_Transporters"/>
</dbReference>
<evidence type="ECO:0000256" key="3">
    <source>
        <dbReference type="ARBA" id="ARBA00022692"/>
    </source>
</evidence>
<dbReference type="PANTHER" id="PTHR32322">
    <property type="entry name" value="INNER MEMBRANE TRANSPORTER"/>
    <property type="match status" value="1"/>
</dbReference>
<feature type="transmembrane region" description="Helical" evidence="7">
    <location>
        <begin position="236"/>
        <end position="255"/>
    </location>
</feature>
<evidence type="ECO:0000256" key="1">
    <source>
        <dbReference type="ARBA" id="ARBA00004141"/>
    </source>
</evidence>
<evidence type="ECO:0000256" key="7">
    <source>
        <dbReference type="SAM" id="Phobius"/>
    </source>
</evidence>
<sequence length="314" mass="33114">MSPIEIACALLVPLLWGFQFVVIKVGLTAFPPLFFLGLRFAIIAALVLPFVGRLTRRELGPVVGISIFMGGLNFGLVYAGLAHGEAGVLAVAFQLQTPFTVLLAWPLLGERPPLRVVLGVAVAFAGVGLTVAAPTVPIELLPTLLVIGAGLAMAIGNVLTKRYGPFEPLKLMAWVSLFTVPQVWVASALLEHGQLASLHTSPPLAWVAFAYTVVLGGIAGFGLWFWLIAKCSMARIAPYGLLQTAYAIAGGVIFLHEPLTARLAAGALICICGVAITQSRSFARPGARSRPASPSRATPPEPVHQSRSTQGRTP</sequence>
<evidence type="ECO:0000313" key="10">
    <source>
        <dbReference type="Proteomes" id="UP001431010"/>
    </source>
</evidence>
<keyword evidence="5 7" id="KW-0472">Membrane</keyword>
<name>A0ABY3RC97_9BRAD</name>
<feature type="compositionally biased region" description="Low complexity" evidence="6">
    <location>
        <begin position="283"/>
        <end position="296"/>
    </location>
</feature>
<keyword evidence="4 7" id="KW-1133">Transmembrane helix</keyword>
<dbReference type="SUPFAM" id="SSF103481">
    <property type="entry name" value="Multidrug resistance efflux transporter EmrE"/>
    <property type="match status" value="2"/>
</dbReference>
<evidence type="ECO:0000313" key="9">
    <source>
        <dbReference type="EMBL" id="UFZ04697.1"/>
    </source>
</evidence>
<feature type="transmembrane region" description="Helical" evidence="7">
    <location>
        <begin position="140"/>
        <end position="159"/>
    </location>
</feature>
<feature type="transmembrane region" description="Helical" evidence="7">
    <location>
        <begin position="33"/>
        <end position="52"/>
    </location>
</feature>
<dbReference type="InterPro" id="IPR000620">
    <property type="entry name" value="EamA_dom"/>
</dbReference>
<dbReference type="InterPro" id="IPR037185">
    <property type="entry name" value="EmrE-like"/>
</dbReference>
<evidence type="ECO:0000256" key="4">
    <source>
        <dbReference type="ARBA" id="ARBA00022989"/>
    </source>
</evidence>
<evidence type="ECO:0000256" key="5">
    <source>
        <dbReference type="ARBA" id="ARBA00023136"/>
    </source>
</evidence>
<gene>
    <name evidence="9" type="ORF">LQG66_36905</name>
</gene>
<dbReference type="EMBL" id="CP088156">
    <property type="protein sequence ID" value="UFZ04697.1"/>
    <property type="molecule type" value="Genomic_DNA"/>
</dbReference>
<keyword evidence="10" id="KW-1185">Reference proteome</keyword>
<feature type="transmembrane region" description="Helical" evidence="7">
    <location>
        <begin position="59"/>
        <end position="81"/>
    </location>
</feature>
<feature type="transmembrane region" description="Helical" evidence="7">
    <location>
        <begin position="115"/>
        <end position="134"/>
    </location>
</feature>
<evidence type="ECO:0000259" key="8">
    <source>
        <dbReference type="Pfam" id="PF00892"/>
    </source>
</evidence>
<accession>A0ABY3RC97</accession>
<feature type="region of interest" description="Disordered" evidence="6">
    <location>
        <begin position="283"/>
        <end position="314"/>
    </location>
</feature>
<dbReference type="Pfam" id="PF00892">
    <property type="entry name" value="EamA"/>
    <property type="match status" value="2"/>
</dbReference>
<organism evidence="9 10">
    <name type="scientific">Bradyrhizobium ontarionense</name>
    <dbReference type="NCBI Taxonomy" id="2898149"/>
    <lineage>
        <taxon>Bacteria</taxon>
        <taxon>Pseudomonadati</taxon>
        <taxon>Pseudomonadota</taxon>
        <taxon>Alphaproteobacteria</taxon>
        <taxon>Hyphomicrobiales</taxon>
        <taxon>Nitrobacteraceae</taxon>
        <taxon>Bradyrhizobium</taxon>
    </lineage>
</organism>
<evidence type="ECO:0000256" key="6">
    <source>
        <dbReference type="SAM" id="MobiDB-lite"/>
    </source>
</evidence>
<feature type="transmembrane region" description="Helical" evidence="7">
    <location>
        <begin position="205"/>
        <end position="229"/>
    </location>
</feature>
<feature type="transmembrane region" description="Helical" evidence="7">
    <location>
        <begin position="87"/>
        <end position="108"/>
    </location>
</feature>
<keyword evidence="3 7" id="KW-0812">Transmembrane</keyword>
<evidence type="ECO:0000256" key="2">
    <source>
        <dbReference type="ARBA" id="ARBA00007362"/>
    </source>
</evidence>
<comment type="similarity">
    <text evidence="2">Belongs to the EamA transporter family.</text>
</comment>
<proteinExistence type="inferred from homology"/>
<protein>
    <submittedName>
        <fullName evidence="9">EamA family transporter</fullName>
    </submittedName>
</protein>
<reference evidence="9" key="1">
    <citation type="journal article" date="2024" name="Antonie Van Leeuwenhoek">
        <title>Bradyrhizobium ontarionense sp. nov., a novel bacterial symbiont isolated from Aeschynomene indica (Indian jointvetch), harbours photosynthesis, nitrogen fixation and nitrous oxide (N2O) reductase genes.</title>
        <authorList>
            <person name="Bromfield E.S.P."/>
            <person name="Cloutier S."/>
        </authorList>
    </citation>
    <scope>NUCLEOTIDE SEQUENCE</scope>
    <source>
        <strain evidence="9">A19</strain>
    </source>
</reference>
<dbReference type="Proteomes" id="UP001431010">
    <property type="component" value="Chromosome"/>
</dbReference>
<dbReference type="RefSeq" id="WP_231321768.1">
    <property type="nucleotide sequence ID" value="NZ_CP088156.1"/>
</dbReference>
<feature type="transmembrane region" description="Helical" evidence="7">
    <location>
        <begin position="261"/>
        <end position="283"/>
    </location>
</feature>
<feature type="domain" description="EamA" evidence="8">
    <location>
        <begin position="144"/>
        <end position="276"/>
    </location>
</feature>
<feature type="transmembrane region" description="Helical" evidence="7">
    <location>
        <begin position="171"/>
        <end position="190"/>
    </location>
</feature>
<dbReference type="PANTHER" id="PTHR32322:SF2">
    <property type="entry name" value="EAMA DOMAIN-CONTAINING PROTEIN"/>
    <property type="match status" value="1"/>
</dbReference>
<feature type="transmembrane region" description="Helical" evidence="7">
    <location>
        <begin position="7"/>
        <end position="27"/>
    </location>
</feature>
<comment type="subcellular location">
    <subcellularLocation>
        <location evidence="1">Membrane</location>
        <topology evidence="1">Multi-pass membrane protein</topology>
    </subcellularLocation>
</comment>
<feature type="domain" description="EamA" evidence="8">
    <location>
        <begin position="6"/>
        <end position="131"/>
    </location>
</feature>
<feature type="compositionally biased region" description="Polar residues" evidence="6">
    <location>
        <begin position="305"/>
        <end position="314"/>
    </location>
</feature>